<accession>A0A1Y3XM75</accession>
<organism evidence="2 3">
    <name type="scientific">[Collinsella] massiliensis</name>
    <dbReference type="NCBI Taxonomy" id="1232426"/>
    <lineage>
        <taxon>Bacteria</taxon>
        <taxon>Bacillati</taxon>
        <taxon>Actinomycetota</taxon>
        <taxon>Coriobacteriia</taxon>
        <taxon>Coriobacteriales</taxon>
        <taxon>Coriobacteriaceae</taxon>
        <taxon>Enorma</taxon>
    </lineage>
</organism>
<keyword evidence="3" id="KW-1185">Reference proteome</keyword>
<dbReference type="Proteomes" id="UP000195781">
    <property type="component" value="Unassembled WGS sequence"/>
</dbReference>
<dbReference type="AlphaFoldDB" id="A0A1Y3XM75"/>
<dbReference type="EMBL" id="NFIE01000025">
    <property type="protein sequence ID" value="OUN85358.1"/>
    <property type="molecule type" value="Genomic_DNA"/>
</dbReference>
<sequence>MVAGLGLVGCQKDDDQSAQTDTDSKADDAPTLADVTVSDVTFDADEENDLLTVTVTLSSAASVPCLAKADAAAIYTDTDENGDDREERLKLSWDLVRGANVYTTDCEALIEADGVAELKLYRSMPTVHDDKTNKDTKIDIKNIDVQVSEVTNALDAVDGKKDLLPSEYKLDDYAVAATEKGYGFQVTGTLQNKSESTWKAVDVYFLALEANGNPYRFAYGDDGSTRFTYAVGESEAKNVKSGDSGDLIGDDQDSEYDPTDQENSVVEDQSKLFNIDTIDSVEVLGVVATFDDTKDDSADDKKDDADSKDAADDKDDSKE</sequence>
<reference evidence="3" key="1">
    <citation type="submission" date="2017-04" db="EMBL/GenBank/DDBJ databases">
        <title>Function of individual gut microbiota members based on whole genome sequencing of pure cultures obtained from chicken caecum.</title>
        <authorList>
            <person name="Medvecky M."/>
            <person name="Cejkova D."/>
            <person name="Polansky O."/>
            <person name="Karasova D."/>
            <person name="Kubasova T."/>
            <person name="Cizek A."/>
            <person name="Rychlik I."/>
        </authorList>
    </citation>
    <scope>NUCLEOTIDE SEQUENCE [LARGE SCALE GENOMIC DNA]</scope>
    <source>
        <strain evidence="3">An5</strain>
    </source>
</reference>
<evidence type="ECO:0000313" key="3">
    <source>
        <dbReference type="Proteomes" id="UP000195781"/>
    </source>
</evidence>
<feature type="region of interest" description="Disordered" evidence="1">
    <location>
        <begin position="237"/>
        <end position="265"/>
    </location>
</feature>
<feature type="compositionally biased region" description="Acidic residues" evidence="1">
    <location>
        <begin position="248"/>
        <end position="260"/>
    </location>
</feature>
<name>A0A1Y3XM75_9ACTN</name>
<gene>
    <name evidence="2" type="ORF">B5G02_09225</name>
</gene>
<feature type="region of interest" description="Disordered" evidence="1">
    <location>
        <begin position="292"/>
        <end position="319"/>
    </location>
</feature>
<comment type="caution">
    <text evidence="2">The sequence shown here is derived from an EMBL/GenBank/DDBJ whole genome shotgun (WGS) entry which is preliminary data.</text>
</comment>
<evidence type="ECO:0000313" key="2">
    <source>
        <dbReference type="EMBL" id="OUN85358.1"/>
    </source>
</evidence>
<proteinExistence type="predicted"/>
<evidence type="ECO:0000256" key="1">
    <source>
        <dbReference type="SAM" id="MobiDB-lite"/>
    </source>
</evidence>
<protein>
    <submittedName>
        <fullName evidence="2">Uncharacterized protein</fullName>
    </submittedName>
</protein>